<dbReference type="Gene3D" id="2.40.50.140">
    <property type="entry name" value="Nucleic acid-binding proteins"/>
    <property type="match status" value="1"/>
</dbReference>
<keyword evidence="2 4" id="KW-0808">Transferase</keyword>
<keyword evidence="1 4" id="KW-0489">Methyltransferase</keyword>
<evidence type="ECO:0000313" key="8">
    <source>
        <dbReference type="Proteomes" id="UP000624703"/>
    </source>
</evidence>
<dbReference type="Gene3D" id="3.40.50.150">
    <property type="entry name" value="Vaccinia Virus protein VP39"/>
    <property type="match status" value="2"/>
</dbReference>
<dbReference type="InterPro" id="IPR002792">
    <property type="entry name" value="TRAM_dom"/>
</dbReference>
<dbReference type="GO" id="GO:0009451">
    <property type="term" value="P:RNA modification"/>
    <property type="evidence" value="ECO:0007669"/>
    <property type="project" value="UniProtKB-ARBA"/>
</dbReference>
<evidence type="ECO:0000259" key="6">
    <source>
        <dbReference type="PROSITE" id="PS50926"/>
    </source>
</evidence>
<dbReference type="EMBL" id="JAENIM010000044">
    <property type="protein sequence ID" value="MBK1792224.1"/>
    <property type="molecule type" value="Genomic_DNA"/>
</dbReference>
<dbReference type="GO" id="GO:0030697">
    <property type="term" value="F:tRNA (uracil(54)-C5)-methyltransferase activity, S-adenosyl methionine-dependent"/>
    <property type="evidence" value="ECO:0007669"/>
    <property type="project" value="InterPro"/>
</dbReference>
<dbReference type="PROSITE" id="PS01231">
    <property type="entry name" value="TRMA_2"/>
    <property type="match status" value="1"/>
</dbReference>
<feature type="domain" description="TRAM" evidence="6">
    <location>
        <begin position="14"/>
        <end position="78"/>
    </location>
</feature>
<dbReference type="InterPro" id="IPR030391">
    <property type="entry name" value="MeTrfase_TrmA_CS"/>
</dbReference>
<feature type="binding site" evidence="4">
    <location>
        <position position="275"/>
    </location>
    <ligand>
        <name>S-adenosyl-L-methionine</name>
        <dbReference type="ChEBI" id="CHEBI:59789"/>
    </ligand>
</feature>
<evidence type="ECO:0000256" key="1">
    <source>
        <dbReference type="ARBA" id="ARBA00022603"/>
    </source>
</evidence>
<name>A0A8J7SKP1_9BACT</name>
<dbReference type="FunFam" id="2.40.50.140:FF:000201">
    <property type="entry name" value="TRM2p tRNA methyltransferase"/>
    <property type="match status" value="1"/>
</dbReference>
<dbReference type="GO" id="GO:0008033">
    <property type="term" value="P:tRNA processing"/>
    <property type="evidence" value="ECO:0007669"/>
    <property type="project" value="InterPro"/>
</dbReference>
<dbReference type="AlphaFoldDB" id="A0A8J7SKP1"/>
<dbReference type="SUPFAM" id="SSF50249">
    <property type="entry name" value="Nucleic acid-binding proteins"/>
    <property type="match status" value="1"/>
</dbReference>
<dbReference type="InterPro" id="IPR010280">
    <property type="entry name" value="U5_MeTrfase_fam"/>
</dbReference>
<dbReference type="PROSITE" id="PS51622">
    <property type="entry name" value="SAM_MT_RNA_M5U_2"/>
    <property type="match status" value="1"/>
</dbReference>
<comment type="caution">
    <text evidence="7">The sequence shown here is derived from an EMBL/GenBank/DDBJ whole genome shotgun (WGS) entry which is preliminary data.</text>
</comment>
<dbReference type="GO" id="GO:0032259">
    <property type="term" value="P:methylation"/>
    <property type="evidence" value="ECO:0007669"/>
    <property type="project" value="UniProtKB-KW"/>
</dbReference>
<dbReference type="PROSITE" id="PS51687">
    <property type="entry name" value="SAM_MT_RNA_M5U"/>
    <property type="match status" value="1"/>
</dbReference>
<dbReference type="InterPro" id="IPR030390">
    <property type="entry name" value="MeTrfase_TrmA_AS"/>
</dbReference>
<gene>
    <name evidence="7" type="ORF">JIN82_13765</name>
</gene>
<evidence type="ECO:0000313" key="7">
    <source>
        <dbReference type="EMBL" id="MBK1792224.1"/>
    </source>
</evidence>
<reference evidence="7" key="1">
    <citation type="submission" date="2021-01" db="EMBL/GenBank/DDBJ databases">
        <title>Modified the classification status of verrucomicrobia.</title>
        <authorList>
            <person name="Feng X."/>
        </authorList>
    </citation>
    <scope>NUCLEOTIDE SEQUENCE</scope>
    <source>
        <strain evidence="7">_KCTC 22039</strain>
    </source>
</reference>
<feature type="binding site" evidence="4">
    <location>
        <position position="343"/>
    </location>
    <ligand>
        <name>S-adenosyl-L-methionine</name>
        <dbReference type="ChEBI" id="CHEBI:59789"/>
    </ligand>
</feature>
<dbReference type="RefSeq" id="WP_200312237.1">
    <property type="nucleotide sequence ID" value="NZ_JAENIM010000044.1"/>
</dbReference>
<dbReference type="Pfam" id="PF05958">
    <property type="entry name" value="tRNA_U5-meth_tr"/>
    <property type="match status" value="1"/>
</dbReference>
<feature type="binding site" evidence="4">
    <location>
        <position position="246"/>
    </location>
    <ligand>
        <name>S-adenosyl-L-methionine</name>
        <dbReference type="ChEBI" id="CHEBI:59789"/>
    </ligand>
</feature>
<keyword evidence="3 4" id="KW-0949">S-adenosyl-L-methionine</keyword>
<sequence>MSQPRPSKKFKPVPFEYHQEIELTIHALSNLGQGIGRIDVDAEHQGWVVFVPSTLPGEKVLVRIYRNDKNCSQGDLVKILEPSPERVDPKCPLFGTCGGCQYQNLSYDKQLEWKTQQVQELLKHMVGIEFDVEPAHPSPQEWNYRSKLTPHFGRPRNGKIEEIGFLRPGTRQHLVDVENCPIAMQEINDALPQIRAEIRANAAKYKKNAQVLLRVTEGRVETNTRTPISESVGDLKFHFLAGDFFQNNPFILPAFTDYVARQASAGGAKFLVDAYSGSGLFALCLAKNFEQVAGVEVSETAVDFATKNAKLNGITNAKFLASSAEAIFADITFPGDETAVVIDPPRKGCNQEFLDQLFAFGPSKVVYVSCNPATQMRDLNHFLEAGYKLEEVQPFDLFPQTRHLECISVLSKGEAEPLQG</sequence>
<dbReference type="PANTHER" id="PTHR11061:SF30">
    <property type="entry name" value="TRNA (URACIL(54)-C(5))-METHYLTRANSFERASE"/>
    <property type="match status" value="1"/>
</dbReference>
<dbReference type="InterPro" id="IPR012340">
    <property type="entry name" value="NA-bd_OB-fold"/>
</dbReference>
<dbReference type="Pfam" id="PF01938">
    <property type="entry name" value="TRAM"/>
    <property type="match status" value="1"/>
</dbReference>
<evidence type="ECO:0000256" key="5">
    <source>
        <dbReference type="PROSITE-ProRule" id="PRU10015"/>
    </source>
</evidence>
<dbReference type="SUPFAM" id="SSF53335">
    <property type="entry name" value="S-adenosyl-L-methionine-dependent methyltransferases"/>
    <property type="match status" value="1"/>
</dbReference>
<protein>
    <submittedName>
        <fullName evidence="7">Class I SAM-dependent RNA methyltransferase</fullName>
    </submittedName>
</protein>
<organism evidence="7 8">
    <name type="scientific">Persicirhabdus sediminis</name>
    <dbReference type="NCBI Taxonomy" id="454144"/>
    <lineage>
        <taxon>Bacteria</taxon>
        <taxon>Pseudomonadati</taxon>
        <taxon>Verrucomicrobiota</taxon>
        <taxon>Verrucomicrobiia</taxon>
        <taxon>Verrucomicrobiales</taxon>
        <taxon>Verrucomicrobiaceae</taxon>
        <taxon>Persicirhabdus</taxon>
    </lineage>
</organism>
<dbReference type="PROSITE" id="PS01230">
    <property type="entry name" value="TRMA_1"/>
    <property type="match status" value="1"/>
</dbReference>
<keyword evidence="8" id="KW-1185">Reference proteome</keyword>
<evidence type="ECO:0000256" key="2">
    <source>
        <dbReference type="ARBA" id="ARBA00022679"/>
    </source>
</evidence>
<feature type="active site" description="Nucleophile" evidence="4">
    <location>
        <position position="370"/>
    </location>
</feature>
<dbReference type="Proteomes" id="UP000624703">
    <property type="component" value="Unassembled WGS sequence"/>
</dbReference>
<evidence type="ECO:0000256" key="3">
    <source>
        <dbReference type="ARBA" id="ARBA00022691"/>
    </source>
</evidence>
<evidence type="ECO:0000256" key="4">
    <source>
        <dbReference type="PROSITE-ProRule" id="PRU01024"/>
    </source>
</evidence>
<dbReference type="PROSITE" id="PS50926">
    <property type="entry name" value="TRAM"/>
    <property type="match status" value="1"/>
</dbReference>
<accession>A0A8J7SKP1</accession>
<dbReference type="PANTHER" id="PTHR11061">
    <property type="entry name" value="RNA M5U METHYLTRANSFERASE"/>
    <property type="match status" value="1"/>
</dbReference>
<feature type="binding site" evidence="4">
    <location>
        <position position="296"/>
    </location>
    <ligand>
        <name>S-adenosyl-L-methionine</name>
        <dbReference type="ChEBI" id="CHEBI:59789"/>
    </ligand>
</feature>
<dbReference type="InterPro" id="IPR029063">
    <property type="entry name" value="SAM-dependent_MTases_sf"/>
</dbReference>
<proteinExistence type="inferred from homology"/>
<dbReference type="InterPro" id="IPR025795">
    <property type="entry name" value="tRNA_(uracil-5-)_MeTrfase"/>
</dbReference>
<feature type="active site" evidence="5">
    <location>
        <position position="370"/>
    </location>
</feature>
<comment type="similarity">
    <text evidence="4">Belongs to the class I-like SAM-binding methyltransferase superfamily. RNA M5U methyltransferase family.</text>
</comment>